<dbReference type="InterPro" id="IPR009609">
    <property type="entry name" value="Phosphonate_metab_PhnG"/>
</dbReference>
<reference evidence="1 2" key="1">
    <citation type="submission" date="2018-12" db="EMBL/GenBank/DDBJ databases">
        <authorList>
            <consortium name="Pathogen Informatics"/>
        </authorList>
    </citation>
    <scope>NUCLEOTIDE SEQUENCE [LARGE SCALE GENOMIC DNA]</scope>
    <source>
        <strain evidence="1 2">NCTC10485</strain>
    </source>
</reference>
<dbReference type="OrthoDB" id="4628877at2"/>
<dbReference type="EMBL" id="LR134355">
    <property type="protein sequence ID" value="VEG47815.1"/>
    <property type="molecule type" value="Genomic_DNA"/>
</dbReference>
<dbReference type="GO" id="GO:0016829">
    <property type="term" value="F:lyase activity"/>
    <property type="evidence" value="ECO:0007669"/>
    <property type="project" value="UniProtKB-KW"/>
</dbReference>
<protein>
    <submittedName>
        <fullName evidence="1">Phosphonate C-P lyase system protein PhnG</fullName>
    </submittedName>
</protein>
<evidence type="ECO:0000313" key="1">
    <source>
        <dbReference type="EMBL" id="VEG47815.1"/>
    </source>
</evidence>
<evidence type="ECO:0000313" key="2">
    <source>
        <dbReference type="Proteomes" id="UP000282551"/>
    </source>
</evidence>
<keyword evidence="2" id="KW-1185">Reference proteome</keyword>
<dbReference type="Proteomes" id="UP000282551">
    <property type="component" value="Chromosome"/>
</dbReference>
<dbReference type="Pfam" id="PF06754">
    <property type="entry name" value="PhnG"/>
    <property type="match status" value="1"/>
</dbReference>
<gene>
    <name evidence="1" type="ORF">NCTC10485_02103</name>
</gene>
<accession>A0A448I6C0</accession>
<name>A0A448I6C0_MYCCI</name>
<dbReference type="GO" id="GO:0019634">
    <property type="term" value="P:organic phosphonate metabolic process"/>
    <property type="evidence" value="ECO:0007669"/>
    <property type="project" value="InterPro"/>
</dbReference>
<keyword evidence="1" id="KW-0456">Lyase</keyword>
<dbReference type="RefSeq" id="WP_126333694.1">
    <property type="nucleotide sequence ID" value="NZ_AP022604.1"/>
</dbReference>
<sequence>MSPEHRFEALAAAEAADLEALANDILAEVPGVEVIAGPESVSAPIRLPIPGTDSSTAVLGHVGLSRCTVELGGVRGDGYRSGYDPVGAVAAAVCDAAAQLGGPHAARVEHLCRQTAEQVQHATRERARRVAATRLAEA</sequence>
<dbReference type="AlphaFoldDB" id="A0A448I6C0"/>
<dbReference type="GO" id="GO:0015716">
    <property type="term" value="P:organic phosphonate transport"/>
    <property type="evidence" value="ECO:0007669"/>
    <property type="project" value="InterPro"/>
</dbReference>
<proteinExistence type="predicted"/>
<organism evidence="1 2">
    <name type="scientific">Mycolicibacterium chitae</name>
    <name type="common">Mycobacterium chitae</name>
    <dbReference type="NCBI Taxonomy" id="1792"/>
    <lineage>
        <taxon>Bacteria</taxon>
        <taxon>Bacillati</taxon>
        <taxon>Actinomycetota</taxon>
        <taxon>Actinomycetes</taxon>
        <taxon>Mycobacteriales</taxon>
        <taxon>Mycobacteriaceae</taxon>
        <taxon>Mycolicibacterium</taxon>
    </lineage>
</organism>